<dbReference type="Proteomes" id="UP001057402">
    <property type="component" value="Chromosome 4"/>
</dbReference>
<evidence type="ECO:0000313" key="1">
    <source>
        <dbReference type="EMBL" id="KAI4372173.1"/>
    </source>
</evidence>
<reference evidence="2" key="1">
    <citation type="journal article" date="2023" name="Front. Plant Sci.">
        <title>Chromosomal-level genome assembly of Melastoma candidum provides insights into trichome evolution.</title>
        <authorList>
            <person name="Zhong Y."/>
            <person name="Wu W."/>
            <person name="Sun C."/>
            <person name="Zou P."/>
            <person name="Liu Y."/>
            <person name="Dai S."/>
            <person name="Zhou R."/>
        </authorList>
    </citation>
    <scope>NUCLEOTIDE SEQUENCE [LARGE SCALE GENOMIC DNA]</scope>
</reference>
<comment type="caution">
    <text evidence="1">The sequence shown here is derived from an EMBL/GenBank/DDBJ whole genome shotgun (WGS) entry which is preliminary data.</text>
</comment>
<proteinExistence type="predicted"/>
<sequence>MQSAAIFFPRIAIPRPSLFTRSAIKMSTKTPLPSPVLPKFVPFDGGDVHSRSKPDGFRFSLVSYNILAQAYVKSALFPHSPSSCLKWKARSQAILTVLKGLDVDFLCLQELDEYEEFYRSNMALNGYSSIYVKRSGQKRDGCGIFYKQDRANLVLEEKIDYNDLVSSVQDDSDFSTGKDSQQKLSKDQDAGTRPGLVVNEASNDRKESNDPQVRLKRDCVGIMTAFRLNNKSQAVIIVANTHLYWDPDWADVKLAQAKHLLSLLAEFRTMVSEKFECTPSVIVAGDFNSTPGDKVYNYLVSGDTSAMASQCLEGLPLPLRSVYACTRGEPMFTNCTPGFTGTLDYIFFCPSFYIKPVGFLELPEGDSEDVIGGLPNHYHPSDHLPIGAEFEVSDNSQV</sequence>
<keyword evidence="2" id="KW-1185">Reference proteome</keyword>
<gene>
    <name evidence="1" type="ORF">MLD38_010442</name>
</gene>
<protein>
    <submittedName>
        <fullName evidence="1">Uncharacterized protein</fullName>
    </submittedName>
</protein>
<name>A0ACB9R0X4_9MYRT</name>
<dbReference type="EMBL" id="CM042883">
    <property type="protein sequence ID" value="KAI4372173.1"/>
    <property type="molecule type" value="Genomic_DNA"/>
</dbReference>
<accession>A0ACB9R0X4</accession>
<evidence type="ECO:0000313" key="2">
    <source>
        <dbReference type="Proteomes" id="UP001057402"/>
    </source>
</evidence>
<organism evidence="1 2">
    <name type="scientific">Melastoma candidum</name>
    <dbReference type="NCBI Taxonomy" id="119954"/>
    <lineage>
        <taxon>Eukaryota</taxon>
        <taxon>Viridiplantae</taxon>
        <taxon>Streptophyta</taxon>
        <taxon>Embryophyta</taxon>
        <taxon>Tracheophyta</taxon>
        <taxon>Spermatophyta</taxon>
        <taxon>Magnoliopsida</taxon>
        <taxon>eudicotyledons</taxon>
        <taxon>Gunneridae</taxon>
        <taxon>Pentapetalae</taxon>
        <taxon>rosids</taxon>
        <taxon>malvids</taxon>
        <taxon>Myrtales</taxon>
        <taxon>Melastomataceae</taxon>
        <taxon>Melastomatoideae</taxon>
        <taxon>Melastomateae</taxon>
        <taxon>Melastoma</taxon>
    </lineage>
</organism>